<dbReference type="RefSeq" id="WP_044189024.1">
    <property type="nucleotide sequence ID" value="NZ_JMCB01000006.1"/>
</dbReference>
<dbReference type="GO" id="GO:0008800">
    <property type="term" value="F:beta-lactamase activity"/>
    <property type="evidence" value="ECO:0007669"/>
    <property type="project" value="UniProtKB-EC"/>
</dbReference>
<evidence type="ECO:0000256" key="1">
    <source>
        <dbReference type="ARBA" id="ARBA00001526"/>
    </source>
</evidence>
<comment type="caution">
    <text evidence="3">The sequence shown here is derived from an EMBL/GenBank/DDBJ whole genome shotgun (WGS) entry which is preliminary data.</text>
</comment>
<dbReference type="InterPro" id="IPR012338">
    <property type="entry name" value="Beta-lactam/transpept-like"/>
</dbReference>
<dbReference type="PANTHER" id="PTHR35333">
    <property type="entry name" value="BETA-LACTAMASE"/>
    <property type="match status" value="1"/>
</dbReference>
<dbReference type="GO" id="GO:0046677">
    <property type="term" value="P:response to antibiotic"/>
    <property type="evidence" value="ECO:0007669"/>
    <property type="project" value="InterPro"/>
</dbReference>
<evidence type="ECO:0000259" key="2">
    <source>
        <dbReference type="Pfam" id="PF13354"/>
    </source>
</evidence>
<dbReference type="Pfam" id="PF13354">
    <property type="entry name" value="Beta-lactamase2"/>
    <property type="match status" value="1"/>
</dbReference>
<accession>A0A085WKX8</accession>
<feature type="domain" description="Beta-lactamase class A catalytic" evidence="2">
    <location>
        <begin position="38"/>
        <end position="264"/>
    </location>
</feature>
<keyword evidence="4" id="KW-1185">Reference proteome</keyword>
<dbReference type="Gene3D" id="3.40.710.10">
    <property type="entry name" value="DD-peptidase/beta-lactamase superfamily"/>
    <property type="match status" value="1"/>
</dbReference>
<sequence>MLQTVLLVLLTASPSGSDALRGSLQQRIIQVKGASVAVVYQDLGDLKDSVLIEADRSFHAASTMKVPVMVEFFRQVDAGTLSLDQPIPLVNQFRSIVDGSPYALDPKEDEDAALYEQLGKSVPARELIQRMITRSSNLATNSVIALVDAKRATQTLRTLGAQQMTVLRGVEDGKAYQQGLNNTATAKDLATLLAAIERGKAASDRSTEAMRSILLAQELNEEIPAGLPPSTRVAHKTGQISGVLHDAAIIYPSGRAPYVLVVLTSGIPDEKVARSLIVDISRAVYAHATRSAAPATPKPSAPTPKP</sequence>
<organism evidence="3 4">
    <name type="scientific">Hyalangium minutum</name>
    <dbReference type="NCBI Taxonomy" id="394096"/>
    <lineage>
        <taxon>Bacteria</taxon>
        <taxon>Pseudomonadati</taxon>
        <taxon>Myxococcota</taxon>
        <taxon>Myxococcia</taxon>
        <taxon>Myxococcales</taxon>
        <taxon>Cystobacterineae</taxon>
        <taxon>Archangiaceae</taxon>
        <taxon>Hyalangium</taxon>
    </lineage>
</organism>
<comment type="catalytic activity">
    <reaction evidence="1">
        <text>a beta-lactam + H2O = a substituted beta-amino acid</text>
        <dbReference type="Rhea" id="RHEA:20401"/>
        <dbReference type="ChEBI" id="CHEBI:15377"/>
        <dbReference type="ChEBI" id="CHEBI:35627"/>
        <dbReference type="ChEBI" id="CHEBI:140347"/>
        <dbReference type="EC" id="3.5.2.6"/>
    </reaction>
</comment>
<dbReference type="EMBL" id="JMCB01000006">
    <property type="protein sequence ID" value="KFE68341.1"/>
    <property type="molecule type" value="Genomic_DNA"/>
</dbReference>
<evidence type="ECO:0000313" key="4">
    <source>
        <dbReference type="Proteomes" id="UP000028725"/>
    </source>
</evidence>
<name>A0A085WKX8_9BACT</name>
<dbReference type="SUPFAM" id="SSF56601">
    <property type="entry name" value="beta-lactamase/transpeptidase-like"/>
    <property type="match status" value="1"/>
</dbReference>
<dbReference type="PATRIC" id="fig|394096.3.peg.3618"/>
<proteinExistence type="predicted"/>
<dbReference type="OrthoDB" id="9784149at2"/>
<protein>
    <submittedName>
        <fullName evidence="3">Beta-lactamase</fullName>
    </submittedName>
</protein>
<evidence type="ECO:0000313" key="3">
    <source>
        <dbReference type="EMBL" id="KFE68341.1"/>
    </source>
</evidence>
<dbReference type="InterPro" id="IPR045155">
    <property type="entry name" value="Beta-lactam_cat"/>
</dbReference>
<dbReference type="InterPro" id="IPR000871">
    <property type="entry name" value="Beta-lactam_class-A"/>
</dbReference>
<dbReference type="PANTHER" id="PTHR35333:SF4">
    <property type="entry name" value="SLR0121 PROTEIN"/>
    <property type="match status" value="1"/>
</dbReference>
<gene>
    <name evidence="3" type="ORF">DB31_7578</name>
</gene>
<dbReference type="GO" id="GO:0030655">
    <property type="term" value="P:beta-lactam antibiotic catabolic process"/>
    <property type="evidence" value="ECO:0007669"/>
    <property type="project" value="InterPro"/>
</dbReference>
<dbReference type="AlphaFoldDB" id="A0A085WKX8"/>
<reference evidence="3 4" key="1">
    <citation type="submission" date="2014-04" db="EMBL/GenBank/DDBJ databases">
        <title>Genome assembly of Hyalangium minutum DSM 14724.</title>
        <authorList>
            <person name="Sharma G."/>
            <person name="Subramanian S."/>
        </authorList>
    </citation>
    <scope>NUCLEOTIDE SEQUENCE [LARGE SCALE GENOMIC DNA]</scope>
    <source>
        <strain evidence="3 4">DSM 14724</strain>
    </source>
</reference>
<dbReference type="STRING" id="394096.DB31_7578"/>
<dbReference type="Proteomes" id="UP000028725">
    <property type="component" value="Unassembled WGS sequence"/>
</dbReference>